<dbReference type="NCBIfam" id="TIGR01630">
    <property type="entry name" value="psiM2_ORF9"/>
    <property type="match status" value="1"/>
</dbReference>
<dbReference type="SMART" id="SM00306">
    <property type="entry name" value="HintN"/>
    <property type="match status" value="1"/>
</dbReference>
<dbReference type="GO" id="GO:0016539">
    <property type="term" value="P:intein-mediated protein splicing"/>
    <property type="evidence" value="ECO:0007669"/>
    <property type="project" value="InterPro"/>
</dbReference>
<dbReference type="InterPro" id="IPR030934">
    <property type="entry name" value="Intein_C"/>
</dbReference>
<dbReference type="InterPro" id="IPR036844">
    <property type="entry name" value="Hint_dom_sf"/>
</dbReference>
<dbReference type="EMBL" id="PQ287320">
    <property type="protein sequence ID" value="XHV10835.1"/>
    <property type="molecule type" value="Genomic_DNA"/>
</dbReference>
<dbReference type="NCBIfam" id="TIGR01443">
    <property type="entry name" value="intein_Cterm"/>
    <property type="match status" value="1"/>
</dbReference>
<evidence type="ECO:0000256" key="2">
    <source>
        <dbReference type="ARBA" id="ARBA00022813"/>
    </source>
</evidence>
<dbReference type="InterPro" id="IPR006517">
    <property type="entry name" value="Phage_terminase_lsu-like_C"/>
</dbReference>
<evidence type="ECO:0000256" key="1">
    <source>
        <dbReference type="ARBA" id="ARBA00022612"/>
    </source>
</evidence>
<evidence type="ECO:0000313" key="5">
    <source>
        <dbReference type="EMBL" id="XHV10835.1"/>
    </source>
</evidence>
<dbReference type="Gene3D" id="3.30.420.240">
    <property type="match status" value="1"/>
</dbReference>
<feature type="domain" description="Hint" evidence="4">
    <location>
        <begin position="130"/>
        <end position="220"/>
    </location>
</feature>
<dbReference type="InterPro" id="IPR003587">
    <property type="entry name" value="Hint_dom_N"/>
</dbReference>
<dbReference type="SUPFAM" id="SSF51294">
    <property type="entry name" value="Hedgehog/intein (Hint) domain"/>
    <property type="match status" value="1"/>
</dbReference>
<dbReference type="Pfam" id="PF17289">
    <property type="entry name" value="Terminase_6C"/>
    <property type="match status" value="1"/>
</dbReference>
<sequence>MTLLYPIEDRAKARSVVKDLLALQRDVIKAARAGDRLDPDVERVIAQVTETEDQARWVPLLGDFAEKVQQDHLSRLKPLAKGDFNAFCEYVNPEEPPASRWHIYLTTLLQEIENNPELERFVLNCPPGHAKPLDVDTEVLMADGSWKRLGDITVGEYVVGESGARCKVTAVHEQGDLDTLKITTAHGRQIIAAPDHSFRVGYDWKPAGKLRPGDRLSVVGAANLNYDAATDKSLDHFELAAYLQAKGGRSYFHRVHKSGPKTYRNVFLWTADAHEAKRMTACLQRLGIAFKGRLSKHEQVWKMRLATEWGDALAETFGLDAKIDARRVPTFVTKGDEEKIGRYLSTYTSLAGEAPDRYTIPRIVLYFKNPAFARDIQRLFAVVGVNTQIEPRKAGRTRLYIKGADLEAYFAAGLTYTGPNAAKLDVKRAAWPTAPSLLEDEVTWIEPNGVRPCRCLTVEDEHTFIAEGVVVHNSTYASRLFVAWSLGRNPKQKIIGGGHSQRFVENEFSGKIRNLVRTPQFHDIFPDVVLDHATSAKDMWAIAGHGGQYAAKGAGQAIHGLRANFVCVDDPYRSIEVAESPVEREKIKTWFFGDVGSRLLPLAKVFLIMTRFHEEDLTGEIIKLNQESLTGNDRYHIVEAPALCYDPEHDILGRALGEVLWDYYDLHYFNRKKSEWKYQRFALVYQQLADAASDTSIASKFQTYTTLPHLEPKVLRARYEAGHRDPHGRPIPDRKEHFRRVVTSVDAAQKKGARNDYTVVQVWGETHDRKHYLIYQERKKVEINGLIEMVERISKRYEVDHILVEDKGNGTAYIQARGQTDSQRRLAPAPIEAIQVPSTYSKEFRFNEVVPMIEAGEVYLPEKSQWLDLFIREVGQFPEGAHDDQVDAMTQYLRWAKSKRTRFGARKVGSMG</sequence>
<protein>
    <submittedName>
        <fullName evidence="5">Intein-containing terminase large subunit</fullName>
    </submittedName>
</protein>
<evidence type="ECO:0000256" key="3">
    <source>
        <dbReference type="ARBA" id="ARBA00023000"/>
    </source>
</evidence>
<keyword evidence="2" id="KW-0068">Autocatalytic cleavage</keyword>
<name>A0AB74UL26_9VIRU</name>
<dbReference type="PROSITE" id="PS50817">
    <property type="entry name" value="INTEIN_N_TER"/>
    <property type="match status" value="1"/>
</dbReference>
<dbReference type="InterPro" id="IPR006141">
    <property type="entry name" value="Intein_N"/>
</dbReference>
<keyword evidence="3" id="KW-0651">Protein splicing</keyword>
<dbReference type="Gene3D" id="2.170.16.10">
    <property type="entry name" value="Hedgehog/Intein (Hint) domain"/>
    <property type="match status" value="2"/>
</dbReference>
<organism evidence="5">
    <name type="scientific">Caulobacter phage BL57</name>
    <dbReference type="NCBI Taxonomy" id="3348355"/>
    <lineage>
        <taxon>Viruses</taxon>
    </lineage>
</organism>
<proteinExistence type="predicted"/>
<gene>
    <name evidence="5" type="ORF">BL57_363</name>
</gene>
<keyword evidence="1" id="KW-1188">Viral release from host cell</keyword>
<dbReference type="InterPro" id="IPR027434">
    <property type="entry name" value="Homing_endonucl"/>
</dbReference>
<evidence type="ECO:0000259" key="4">
    <source>
        <dbReference type="SMART" id="SM00306"/>
    </source>
</evidence>
<dbReference type="InterPro" id="IPR035421">
    <property type="entry name" value="Terminase_6C"/>
</dbReference>
<dbReference type="Gene3D" id="3.10.28.10">
    <property type="entry name" value="Homing endonucleases"/>
    <property type="match status" value="1"/>
</dbReference>
<reference evidence="5" key="1">
    <citation type="submission" date="2024-10" db="EMBL/GenBank/DDBJ databases">
        <title>Genetic diversity among independent isolates of the Dolichocephalovirinae subfamily.</title>
        <authorList>
            <person name="Ely B."/>
            <person name="Thomas Q."/>
            <person name="Mohammadi T."/>
        </authorList>
    </citation>
    <scope>NUCLEOTIDE SEQUENCE</scope>
</reference>
<dbReference type="CDD" id="cd00081">
    <property type="entry name" value="Hint"/>
    <property type="match status" value="1"/>
</dbReference>
<accession>A0AB74UL26</accession>
<dbReference type="PROSITE" id="PS50818">
    <property type="entry name" value="INTEIN_C_TER"/>
    <property type="match status" value="1"/>
</dbReference>